<evidence type="ECO:0000256" key="7">
    <source>
        <dbReference type="ARBA" id="ARBA00022801"/>
    </source>
</evidence>
<keyword evidence="5" id="KW-0963">Cytoplasm</keyword>
<evidence type="ECO:0000313" key="12">
    <source>
        <dbReference type="Proteomes" id="UP000075885"/>
    </source>
</evidence>
<organism evidence="11 12">
    <name type="scientific">Anopheles epiroticus</name>
    <dbReference type="NCBI Taxonomy" id="199890"/>
    <lineage>
        <taxon>Eukaryota</taxon>
        <taxon>Metazoa</taxon>
        <taxon>Ecdysozoa</taxon>
        <taxon>Arthropoda</taxon>
        <taxon>Hexapoda</taxon>
        <taxon>Insecta</taxon>
        <taxon>Pterygota</taxon>
        <taxon>Neoptera</taxon>
        <taxon>Endopterygota</taxon>
        <taxon>Diptera</taxon>
        <taxon>Nematocera</taxon>
        <taxon>Culicoidea</taxon>
        <taxon>Culicidae</taxon>
        <taxon>Anophelinae</taxon>
        <taxon>Anopheles</taxon>
    </lineage>
</organism>
<dbReference type="PROSITE" id="PS00387">
    <property type="entry name" value="PPASE"/>
    <property type="match status" value="1"/>
</dbReference>
<dbReference type="FunFam" id="3.90.80.10:FF:000004">
    <property type="entry name" value="Inorganic pyrophosphatase"/>
    <property type="match status" value="1"/>
</dbReference>
<evidence type="ECO:0000256" key="8">
    <source>
        <dbReference type="ARBA" id="ARBA00022842"/>
    </source>
</evidence>
<evidence type="ECO:0000256" key="9">
    <source>
        <dbReference type="ARBA" id="ARBA00032535"/>
    </source>
</evidence>
<reference evidence="12" key="1">
    <citation type="submission" date="2013-03" db="EMBL/GenBank/DDBJ databases">
        <title>The Genome Sequence of Anopheles epiroticus epiroticus2.</title>
        <authorList>
            <consortium name="The Broad Institute Genomics Platform"/>
            <person name="Neafsey D.E."/>
            <person name="Howell P."/>
            <person name="Walker B."/>
            <person name="Young S.K."/>
            <person name="Zeng Q."/>
            <person name="Gargeya S."/>
            <person name="Fitzgerald M."/>
            <person name="Haas B."/>
            <person name="Abouelleil A."/>
            <person name="Allen A.W."/>
            <person name="Alvarado L."/>
            <person name="Arachchi H.M."/>
            <person name="Berlin A.M."/>
            <person name="Chapman S.B."/>
            <person name="Gainer-Dewar J."/>
            <person name="Goldberg J."/>
            <person name="Griggs A."/>
            <person name="Gujja S."/>
            <person name="Hansen M."/>
            <person name="Howarth C."/>
            <person name="Imamovic A."/>
            <person name="Ireland A."/>
            <person name="Larimer J."/>
            <person name="McCowan C."/>
            <person name="Murphy C."/>
            <person name="Pearson M."/>
            <person name="Poon T.W."/>
            <person name="Priest M."/>
            <person name="Roberts A."/>
            <person name="Saif S."/>
            <person name="Shea T."/>
            <person name="Sisk P."/>
            <person name="Sykes S."/>
            <person name="Wortman J."/>
            <person name="Nusbaum C."/>
            <person name="Birren B."/>
        </authorList>
    </citation>
    <scope>NUCLEOTIDE SEQUENCE [LARGE SCALE GENOMIC DNA]</scope>
    <source>
        <strain evidence="12">Epiroticus2</strain>
    </source>
</reference>
<dbReference type="EnsemblMetazoa" id="AEPI009772-RA">
    <property type="protein sequence ID" value="AEPI009772-PA"/>
    <property type="gene ID" value="AEPI009772"/>
</dbReference>
<reference evidence="11" key="2">
    <citation type="submission" date="2020-05" db="UniProtKB">
        <authorList>
            <consortium name="EnsemblMetazoa"/>
        </authorList>
    </citation>
    <scope>IDENTIFICATION</scope>
    <source>
        <strain evidence="11">Epiroticus2</strain>
    </source>
</reference>
<keyword evidence="8" id="KW-0460">Magnesium</keyword>
<dbReference type="AlphaFoldDB" id="A0A182PS37"/>
<dbReference type="GO" id="GO:0000287">
    <property type="term" value="F:magnesium ion binding"/>
    <property type="evidence" value="ECO:0007669"/>
    <property type="project" value="InterPro"/>
</dbReference>
<keyword evidence="7" id="KW-0378">Hydrolase</keyword>
<evidence type="ECO:0000256" key="1">
    <source>
        <dbReference type="ARBA" id="ARBA00001946"/>
    </source>
</evidence>
<accession>A0A182PS37</accession>
<dbReference type="InterPro" id="IPR036649">
    <property type="entry name" value="Pyrophosphatase_sf"/>
</dbReference>
<evidence type="ECO:0000256" key="10">
    <source>
        <dbReference type="ARBA" id="ARBA00040300"/>
    </source>
</evidence>
<dbReference type="PANTHER" id="PTHR10286">
    <property type="entry name" value="INORGANIC PYROPHOSPHATASE"/>
    <property type="match status" value="1"/>
</dbReference>
<evidence type="ECO:0000256" key="6">
    <source>
        <dbReference type="ARBA" id="ARBA00022723"/>
    </source>
</evidence>
<evidence type="ECO:0000256" key="5">
    <source>
        <dbReference type="ARBA" id="ARBA00022490"/>
    </source>
</evidence>
<dbReference type="GO" id="GO:0006796">
    <property type="term" value="P:phosphate-containing compound metabolic process"/>
    <property type="evidence" value="ECO:0007669"/>
    <property type="project" value="InterPro"/>
</dbReference>
<dbReference type="VEuPathDB" id="VectorBase:AEPI009772"/>
<evidence type="ECO:0000256" key="4">
    <source>
        <dbReference type="ARBA" id="ARBA00012146"/>
    </source>
</evidence>
<comment type="similarity">
    <text evidence="3">Belongs to the PPase family.</text>
</comment>
<evidence type="ECO:0000313" key="11">
    <source>
        <dbReference type="EnsemblMetazoa" id="AEPI009772-PA"/>
    </source>
</evidence>
<dbReference type="STRING" id="199890.A0A182PS37"/>
<dbReference type="EC" id="3.6.1.1" evidence="4"/>
<proteinExistence type="inferred from homology"/>
<protein>
    <recommendedName>
        <fullName evidence="10">Inorganic pyrophosphatase</fullName>
        <ecNumber evidence="4">3.6.1.1</ecNumber>
    </recommendedName>
    <alternativeName>
        <fullName evidence="9">Pyrophosphate phospho-hydrolase</fullName>
    </alternativeName>
</protein>
<dbReference type="InterPro" id="IPR008162">
    <property type="entry name" value="Pyrophosphatase"/>
</dbReference>
<keyword evidence="12" id="KW-1185">Reference proteome</keyword>
<dbReference type="CDD" id="cd00412">
    <property type="entry name" value="pyrophosphatase"/>
    <property type="match status" value="1"/>
</dbReference>
<comment type="cofactor">
    <cofactor evidence="1">
        <name>Mg(2+)</name>
        <dbReference type="ChEBI" id="CHEBI:18420"/>
    </cofactor>
</comment>
<dbReference type="GO" id="GO:0004427">
    <property type="term" value="F:inorganic diphosphate phosphatase activity"/>
    <property type="evidence" value="ECO:0007669"/>
    <property type="project" value="UniProtKB-EC"/>
</dbReference>
<dbReference type="GO" id="GO:0005737">
    <property type="term" value="C:cytoplasm"/>
    <property type="evidence" value="ECO:0007669"/>
    <property type="project" value="UniProtKB-SubCell"/>
</dbReference>
<comment type="subcellular location">
    <subcellularLocation>
        <location evidence="2">Cytoplasm</location>
    </subcellularLocation>
</comment>
<dbReference type="SUPFAM" id="SSF50324">
    <property type="entry name" value="Inorganic pyrophosphatase"/>
    <property type="match status" value="1"/>
</dbReference>
<keyword evidence="6" id="KW-0479">Metal-binding</keyword>
<evidence type="ECO:0000256" key="2">
    <source>
        <dbReference type="ARBA" id="ARBA00004496"/>
    </source>
</evidence>
<dbReference type="Proteomes" id="UP000075885">
    <property type="component" value="Unassembled WGS sequence"/>
</dbReference>
<sequence>MHPAVCWLRTAWRGACCALPSGTFPETTRPRLHKLSFLPNSTSTRCHSSFFAATGEQRIRGNSAQLSSAPGDNKLLLHPASLSRVQVTVREFSSGSSTSRMTASKYQIAERGVPNSTDYRVYFKNENGQSISPLHDIPLYANAERTVYNMVVEVPRWTNAKMEISLGEGLNPIKQDVKKGKLRFVANCFPHHGYIWNYGAFPQTWENPDHLDADTGCKGDNDPIDVLEIGSRIAKRGEVLQVKILGTIALIDEGETDWKIITINVNDPVADQVNDISDVETVFPGLLRASVEWFKIYKIPDGKPENQFAFNGEAKDAAFATKTVAETHRFWQQLVNKEVDNNGISCLNTTVDGSPYLVANDAADEVFAKSATGGNPEPVSDALDKWHYITLK</sequence>
<dbReference type="Pfam" id="PF00719">
    <property type="entry name" value="Pyrophosphatase"/>
    <property type="match status" value="1"/>
</dbReference>
<dbReference type="Gene3D" id="3.90.80.10">
    <property type="entry name" value="Inorganic pyrophosphatase"/>
    <property type="match status" value="1"/>
</dbReference>
<name>A0A182PS37_9DIPT</name>
<evidence type="ECO:0000256" key="3">
    <source>
        <dbReference type="ARBA" id="ARBA00006220"/>
    </source>
</evidence>